<evidence type="ECO:0000313" key="4">
    <source>
        <dbReference type="Proteomes" id="UP000268350"/>
    </source>
</evidence>
<keyword evidence="1" id="KW-0732">Signal</keyword>
<dbReference type="STRING" id="7266.A0A3B0JLN6"/>
<name>A0A3B0JLN6_DROGU</name>
<organism evidence="3 4">
    <name type="scientific">Drosophila guanche</name>
    <name type="common">Fruit fly</name>
    <dbReference type="NCBI Taxonomy" id="7266"/>
    <lineage>
        <taxon>Eukaryota</taxon>
        <taxon>Metazoa</taxon>
        <taxon>Ecdysozoa</taxon>
        <taxon>Arthropoda</taxon>
        <taxon>Hexapoda</taxon>
        <taxon>Insecta</taxon>
        <taxon>Pterygota</taxon>
        <taxon>Neoptera</taxon>
        <taxon>Endopterygota</taxon>
        <taxon>Diptera</taxon>
        <taxon>Brachycera</taxon>
        <taxon>Muscomorpha</taxon>
        <taxon>Ephydroidea</taxon>
        <taxon>Drosophilidae</taxon>
        <taxon>Drosophila</taxon>
        <taxon>Sophophora</taxon>
    </lineage>
</organism>
<evidence type="ECO:0000256" key="1">
    <source>
        <dbReference type="SAM" id="SignalP"/>
    </source>
</evidence>
<dbReference type="InterPro" id="IPR031750">
    <property type="entry name" value="DUF4734"/>
</dbReference>
<feature type="domain" description="DUF4734" evidence="2">
    <location>
        <begin position="26"/>
        <end position="107"/>
    </location>
</feature>
<dbReference type="AlphaFoldDB" id="A0A3B0JLN6"/>
<feature type="signal peptide" evidence="1">
    <location>
        <begin position="1"/>
        <end position="16"/>
    </location>
</feature>
<proteinExistence type="predicted"/>
<dbReference type="EMBL" id="OUUW01000002">
    <property type="protein sequence ID" value="SPP76330.1"/>
    <property type="molecule type" value="Genomic_DNA"/>
</dbReference>
<accession>A0A3B0JLN6</accession>
<gene>
    <name evidence="3" type="ORF">DGUA_6G006838</name>
</gene>
<feature type="chain" id="PRO_5017230683" description="DUF4734 domain-containing protein" evidence="1">
    <location>
        <begin position="17"/>
        <end position="128"/>
    </location>
</feature>
<protein>
    <recommendedName>
        <fullName evidence="2">DUF4734 domain-containing protein</fullName>
    </recommendedName>
</protein>
<reference evidence="4" key="1">
    <citation type="submission" date="2018-01" db="EMBL/GenBank/DDBJ databases">
        <authorList>
            <person name="Alioto T."/>
            <person name="Alioto T."/>
        </authorList>
    </citation>
    <scope>NUCLEOTIDE SEQUENCE [LARGE SCALE GENOMIC DNA]</scope>
</reference>
<dbReference type="Proteomes" id="UP000268350">
    <property type="component" value="Unassembled WGS sequence"/>
</dbReference>
<dbReference type="Pfam" id="PF15881">
    <property type="entry name" value="DUF4734"/>
    <property type="match status" value="1"/>
</dbReference>
<keyword evidence="4" id="KW-1185">Reference proteome</keyword>
<evidence type="ECO:0000259" key="2">
    <source>
        <dbReference type="Pfam" id="PF15881"/>
    </source>
</evidence>
<evidence type="ECO:0000313" key="3">
    <source>
        <dbReference type="EMBL" id="SPP76330.1"/>
    </source>
</evidence>
<sequence>MHFCLFPAWLLRSVSTQCENQMLGDVFESSDFQDWLFEMIKDSYAIFASMESAQNAKLINTPNMVELERSNHHHDTRCPNYRQLNLRTFKLFLQRLQEHAETYMKSLKSIPNWAWDSYRCCPDVLNAS</sequence>